<dbReference type="GO" id="GO:0005737">
    <property type="term" value="C:cytoplasm"/>
    <property type="evidence" value="ECO:0007669"/>
    <property type="project" value="TreeGrafter"/>
</dbReference>
<evidence type="ECO:0000256" key="2">
    <source>
        <dbReference type="ARBA" id="ARBA00022977"/>
    </source>
</evidence>
<dbReference type="PANTHER" id="PTHR20857:SF15">
    <property type="entry name" value="THIAMINE-PHOSPHATE SYNTHASE"/>
    <property type="match status" value="1"/>
</dbReference>
<evidence type="ECO:0000313" key="4">
    <source>
        <dbReference type="EMBL" id="NEU05473.1"/>
    </source>
</evidence>
<accession>A0A6M0H5Z3</accession>
<organism evidence="4 5">
    <name type="scientific">Clostridium senegalense</name>
    <dbReference type="NCBI Taxonomy" id="1465809"/>
    <lineage>
        <taxon>Bacteria</taxon>
        <taxon>Bacillati</taxon>
        <taxon>Bacillota</taxon>
        <taxon>Clostridia</taxon>
        <taxon>Eubacteriales</taxon>
        <taxon>Clostridiaceae</taxon>
        <taxon>Clostridium</taxon>
    </lineage>
</organism>
<reference evidence="4 5" key="1">
    <citation type="submission" date="2020-02" db="EMBL/GenBank/DDBJ databases">
        <title>Genome assembly of a novel Clostridium senegalense strain.</title>
        <authorList>
            <person name="Gupta T.B."/>
            <person name="Jauregui R."/>
            <person name="Maclean P."/>
            <person name="Nawarathana A."/>
            <person name="Brightwell G."/>
        </authorList>
    </citation>
    <scope>NUCLEOTIDE SEQUENCE [LARGE SCALE GENOMIC DNA]</scope>
    <source>
        <strain evidence="4 5">AGRFS4</strain>
    </source>
</reference>
<dbReference type="GO" id="GO:0004789">
    <property type="term" value="F:thiamine-phosphate diphosphorylase activity"/>
    <property type="evidence" value="ECO:0007669"/>
    <property type="project" value="TreeGrafter"/>
</dbReference>
<evidence type="ECO:0000256" key="1">
    <source>
        <dbReference type="ARBA" id="ARBA00004948"/>
    </source>
</evidence>
<gene>
    <name evidence="4" type="ORF">G3M99_11540</name>
</gene>
<dbReference type="CDD" id="cd00564">
    <property type="entry name" value="TMP_TenI"/>
    <property type="match status" value="1"/>
</dbReference>
<dbReference type="Proteomes" id="UP000481872">
    <property type="component" value="Unassembled WGS sequence"/>
</dbReference>
<name>A0A6M0H5Z3_9CLOT</name>
<evidence type="ECO:0000259" key="3">
    <source>
        <dbReference type="Pfam" id="PF02581"/>
    </source>
</evidence>
<dbReference type="EMBL" id="JAAGPU010000021">
    <property type="protein sequence ID" value="NEU05473.1"/>
    <property type="molecule type" value="Genomic_DNA"/>
</dbReference>
<dbReference type="PANTHER" id="PTHR20857">
    <property type="entry name" value="THIAMINE-PHOSPHATE PYROPHOSPHORYLASE"/>
    <property type="match status" value="1"/>
</dbReference>
<dbReference type="InterPro" id="IPR022998">
    <property type="entry name" value="ThiamineP_synth_TenI"/>
</dbReference>
<keyword evidence="5" id="KW-1185">Reference proteome</keyword>
<dbReference type="AlphaFoldDB" id="A0A6M0H5Z3"/>
<keyword evidence="2" id="KW-0784">Thiamine biosynthesis</keyword>
<dbReference type="Gene3D" id="3.20.20.70">
    <property type="entry name" value="Aldolase class I"/>
    <property type="match status" value="1"/>
</dbReference>
<dbReference type="InterPro" id="IPR013785">
    <property type="entry name" value="Aldolase_TIM"/>
</dbReference>
<dbReference type="SUPFAM" id="SSF51391">
    <property type="entry name" value="Thiamin phosphate synthase"/>
    <property type="match status" value="1"/>
</dbReference>
<evidence type="ECO:0000313" key="5">
    <source>
        <dbReference type="Proteomes" id="UP000481872"/>
    </source>
</evidence>
<dbReference type="GO" id="GO:0009228">
    <property type="term" value="P:thiamine biosynthetic process"/>
    <property type="evidence" value="ECO:0007669"/>
    <property type="project" value="UniProtKB-KW"/>
</dbReference>
<comment type="pathway">
    <text evidence="1">Cofactor biosynthesis; thiamine diphosphate biosynthesis.</text>
</comment>
<dbReference type="InterPro" id="IPR036206">
    <property type="entry name" value="ThiamineP_synth_sf"/>
</dbReference>
<feature type="domain" description="Thiamine phosphate synthase/TenI" evidence="3">
    <location>
        <begin position="1"/>
        <end position="177"/>
    </location>
</feature>
<protein>
    <submittedName>
        <fullName evidence="4">Thiamine phosphate synthase</fullName>
    </submittedName>
</protein>
<comment type="caution">
    <text evidence="4">The sequence shown here is derived from an EMBL/GenBank/DDBJ whole genome shotgun (WGS) entry which is preliminary data.</text>
</comment>
<sequence>MYLITNRQLVQSDEEYFQKIEAAVKYGICRIILREKNVSDDVLLKYAKTITKIIENTNCKLIINSNEFVYKKVKPYGIHLPFEMFLGYEKKKDEIVGVSIHSSEEAIKADKLGATYILASNIYETKCKEGLKGKGVKFIEYIKKHVSCKVIALGGIKEDNMKEVYNSGADGVAMMSAFME</sequence>
<dbReference type="Pfam" id="PF02581">
    <property type="entry name" value="TMP-TENI"/>
    <property type="match status" value="1"/>
</dbReference>
<proteinExistence type="predicted"/>